<dbReference type="Pfam" id="PF25084">
    <property type="entry name" value="LbH_EIF2B"/>
    <property type="match status" value="1"/>
</dbReference>
<dbReference type="PANTHER" id="PTHR45989:SF1">
    <property type="entry name" value="TRANSLATION INITIATION FACTOR EIF-2B SUBUNIT GAMMA"/>
    <property type="match status" value="1"/>
</dbReference>
<dbReference type="PANTHER" id="PTHR45989">
    <property type="entry name" value="TRANSLATION INITIATION FACTOR EIF-2B SUBUNIT GAMMA"/>
    <property type="match status" value="1"/>
</dbReference>
<dbReference type="CDD" id="cd04198">
    <property type="entry name" value="eIF-2B_gamma_N"/>
    <property type="match status" value="1"/>
</dbReference>
<comment type="similarity">
    <text evidence="2">Belongs to the eIF-2B gamma/epsilon subunits family.</text>
</comment>
<dbReference type="InterPro" id="IPR051960">
    <property type="entry name" value="eIF2B_gamma"/>
</dbReference>
<gene>
    <name evidence="12" type="ORF">BaRGS_00013658</name>
</gene>
<proteinExistence type="inferred from homology"/>
<dbReference type="SUPFAM" id="SSF53448">
    <property type="entry name" value="Nucleotide-diphospho-sugar transferases"/>
    <property type="match status" value="1"/>
</dbReference>
<sequence length="474" mass="53060">MDFTAVVMAAGPGSRMTHLTTQYPKALLPIGNFPMVYYPINMLERHGFQEAIVIVCETYKDEIRRVLKERCNVTMKLDFVGIPDTEDWGTADSLRHVREKISSSNVLVVGCDLLTDLNLMPAFNIFRKHDASVVVLLSKLQENKDLPIPEKVCFGTDEAGERLLWCKAIVDRSGDAVFSHRQMMKYPYVRLRTTLTDCHLYLMKKWVVDYISFNKDCKKMTSLRSEVIPHIVMKQFPSRKRLKRSRASWKKEPADGEPDLAARVAALSLCDLPDIYAFAESSAWRKINHQTNQMAKAMSSSGDGSDLDEELMSDDPIQCYVYIQDSGFCACTNTINTYCEANRQISRMLDTLVPATKGKGLVHPTATIQEKSQIGPDCIVAEGVTVGEKVSVKKSVIGRKCVISDKCKIANSIIMDEVVIGESCQVINTIISSGSQVAEKCELNNSIIGQSMTVAPMSKFTYEVITDVDRMMEV</sequence>
<dbReference type="GO" id="GO:0005829">
    <property type="term" value="C:cytosol"/>
    <property type="evidence" value="ECO:0007669"/>
    <property type="project" value="UniProtKB-SubCell"/>
</dbReference>
<evidence type="ECO:0000259" key="10">
    <source>
        <dbReference type="Pfam" id="PF00483"/>
    </source>
</evidence>
<comment type="subunit">
    <text evidence="9">Component of the translation initiation factor 2B (eIF2B) complex which is a heterodecamer of two sets of five different subunits: alpha, beta, gamma, delta and epsilon. Subunits alpha, beta and delta comprise a regulatory subcomplex and subunits epsilon and gamma comprise a catalytic subcomplex. Within the complex, the hexameric regulatory complex resides at the center, with the two heterodimeric catalytic subcomplexes bound on opposite sides.</text>
</comment>
<protein>
    <recommendedName>
        <fullName evidence="6">Translation initiation factor eIF2B subunit gamma</fullName>
    </recommendedName>
    <alternativeName>
        <fullName evidence="7">eIF2B GDP-GTP exchange factor subunit gamma</fullName>
    </alternativeName>
</protein>
<evidence type="ECO:0000256" key="3">
    <source>
        <dbReference type="ARBA" id="ARBA00022490"/>
    </source>
</evidence>
<evidence type="ECO:0000259" key="11">
    <source>
        <dbReference type="Pfam" id="PF25084"/>
    </source>
</evidence>
<evidence type="ECO:0000256" key="9">
    <source>
        <dbReference type="ARBA" id="ARBA00046432"/>
    </source>
</evidence>
<dbReference type="Gene3D" id="3.90.550.10">
    <property type="entry name" value="Spore Coat Polysaccharide Biosynthesis Protein SpsA, Chain A"/>
    <property type="match status" value="1"/>
</dbReference>
<dbReference type="AlphaFoldDB" id="A0ABD0L6W0"/>
<keyword evidence="3" id="KW-0963">Cytoplasm</keyword>
<dbReference type="EMBL" id="JACVVK020000078">
    <property type="protein sequence ID" value="KAK7495018.1"/>
    <property type="molecule type" value="Genomic_DNA"/>
</dbReference>
<reference evidence="12 13" key="1">
    <citation type="journal article" date="2023" name="Sci. Data">
        <title>Genome assembly of the Korean intertidal mud-creeper Batillaria attramentaria.</title>
        <authorList>
            <person name="Patra A.K."/>
            <person name="Ho P.T."/>
            <person name="Jun S."/>
            <person name="Lee S.J."/>
            <person name="Kim Y."/>
            <person name="Won Y.J."/>
        </authorList>
    </citation>
    <scope>NUCLEOTIDE SEQUENCE [LARGE SCALE GENOMIC DNA]</scope>
    <source>
        <strain evidence="12">Wonlab-2016</strain>
    </source>
</reference>
<keyword evidence="13" id="KW-1185">Reference proteome</keyword>
<feature type="domain" description="Nucleotidyl transferase" evidence="10">
    <location>
        <begin position="5"/>
        <end position="139"/>
    </location>
</feature>
<dbReference type="InterPro" id="IPR029044">
    <property type="entry name" value="Nucleotide-diphossugar_trans"/>
</dbReference>
<evidence type="ECO:0000256" key="7">
    <source>
        <dbReference type="ARBA" id="ARBA00044229"/>
    </source>
</evidence>
<keyword evidence="5" id="KW-0648">Protein biosynthesis</keyword>
<evidence type="ECO:0000256" key="8">
    <source>
        <dbReference type="ARBA" id="ARBA00045373"/>
    </source>
</evidence>
<comment type="subcellular location">
    <subcellularLocation>
        <location evidence="1">Cytoplasm</location>
        <location evidence="1">Cytosol</location>
    </subcellularLocation>
</comment>
<evidence type="ECO:0000313" key="12">
    <source>
        <dbReference type="EMBL" id="KAK7495018.1"/>
    </source>
</evidence>
<evidence type="ECO:0000256" key="4">
    <source>
        <dbReference type="ARBA" id="ARBA00022540"/>
    </source>
</evidence>
<dbReference type="Gene3D" id="2.160.10.10">
    <property type="entry name" value="Hexapeptide repeat proteins"/>
    <property type="match status" value="1"/>
</dbReference>
<keyword evidence="4" id="KW-0396">Initiation factor</keyword>
<organism evidence="12 13">
    <name type="scientific">Batillaria attramentaria</name>
    <dbReference type="NCBI Taxonomy" id="370345"/>
    <lineage>
        <taxon>Eukaryota</taxon>
        <taxon>Metazoa</taxon>
        <taxon>Spiralia</taxon>
        <taxon>Lophotrochozoa</taxon>
        <taxon>Mollusca</taxon>
        <taxon>Gastropoda</taxon>
        <taxon>Caenogastropoda</taxon>
        <taxon>Sorbeoconcha</taxon>
        <taxon>Cerithioidea</taxon>
        <taxon>Batillariidae</taxon>
        <taxon>Batillaria</taxon>
    </lineage>
</organism>
<evidence type="ECO:0000256" key="5">
    <source>
        <dbReference type="ARBA" id="ARBA00022917"/>
    </source>
</evidence>
<evidence type="ECO:0000313" key="13">
    <source>
        <dbReference type="Proteomes" id="UP001519460"/>
    </source>
</evidence>
<dbReference type="Proteomes" id="UP001519460">
    <property type="component" value="Unassembled WGS sequence"/>
</dbReference>
<evidence type="ECO:0000256" key="6">
    <source>
        <dbReference type="ARBA" id="ARBA00044196"/>
    </source>
</evidence>
<accession>A0ABD0L6W0</accession>
<dbReference type="InterPro" id="IPR056764">
    <property type="entry name" value="LbH_EIF2B3/5"/>
</dbReference>
<evidence type="ECO:0000256" key="2">
    <source>
        <dbReference type="ARBA" id="ARBA00007878"/>
    </source>
</evidence>
<feature type="domain" description="EIF2B subunit epsilon/gamma LbH" evidence="11">
    <location>
        <begin position="365"/>
        <end position="456"/>
    </location>
</feature>
<name>A0ABD0L6W0_9CAEN</name>
<evidence type="ECO:0000256" key="1">
    <source>
        <dbReference type="ARBA" id="ARBA00004514"/>
    </source>
</evidence>
<dbReference type="GO" id="GO:0003743">
    <property type="term" value="F:translation initiation factor activity"/>
    <property type="evidence" value="ECO:0007669"/>
    <property type="project" value="UniProtKB-KW"/>
</dbReference>
<dbReference type="InterPro" id="IPR005835">
    <property type="entry name" value="NTP_transferase_dom"/>
</dbReference>
<dbReference type="Pfam" id="PF00483">
    <property type="entry name" value="NTP_transferase"/>
    <property type="match status" value="1"/>
</dbReference>
<comment type="function">
    <text evidence="8">Acts as a component of the translation initiation factor 2B (eIF2B) complex, which catalyzes the exchange of GDP for GTP on the eukaryotic initiation factor 2 (eIF2) complex gamma subunit. Its guanine nucleotide exchange factor activity is repressed when bound to eIF2 complex phosphorylated on the alpha subunit, thereby limiting the amount of methionyl-initiator methionine tRNA available to the ribosome and consequently global translation is repressed.</text>
</comment>
<comment type="caution">
    <text evidence="12">The sequence shown here is derived from an EMBL/GenBank/DDBJ whole genome shotgun (WGS) entry which is preliminary data.</text>
</comment>